<protein>
    <submittedName>
        <fullName evidence="1">Uncharacterized protein</fullName>
    </submittedName>
</protein>
<name>A0A098EBV0_9ZZZZ</name>
<gene>
    <name evidence="1" type="ORF">MSIBF_A2380006</name>
</gene>
<sequence length="70" mass="7702">MILNFITEIQKAIKAAPQIPTINACEDEDGIPKNYVTIFLIVTEINSMLIIKAKNSTGCKGITKNEPLLL</sequence>
<dbReference type="EMBL" id="CCXY01000155">
    <property type="protein sequence ID" value="CEG12500.1"/>
    <property type="molecule type" value="Genomic_DNA"/>
</dbReference>
<dbReference type="AlphaFoldDB" id="A0A098EBV0"/>
<accession>A0A098EBV0</accession>
<organism evidence="1">
    <name type="scientific">groundwater metagenome</name>
    <dbReference type="NCBI Taxonomy" id="717931"/>
    <lineage>
        <taxon>unclassified sequences</taxon>
        <taxon>metagenomes</taxon>
        <taxon>ecological metagenomes</taxon>
    </lineage>
</organism>
<proteinExistence type="predicted"/>
<evidence type="ECO:0000313" key="1">
    <source>
        <dbReference type="EMBL" id="CEG12500.1"/>
    </source>
</evidence>
<reference evidence="1" key="1">
    <citation type="submission" date="2014-09" db="EMBL/GenBank/DDBJ databases">
        <authorList>
            <person name="Probst J Alexander"/>
        </authorList>
    </citation>
    <scope>NUCLEOTIDE SEQUENCE</scope>
</reference>